<reference evidence="1" key="4">
    <citation type="submission" date="2019-03" db="UniProtKB">
        <authorList>
            <consortium name="EnsemblPlants"/>
        </authorList>
    </citation>
    <scope>IDENTIFICATION</scope>
</reference>
<name>A0A452XJ16_AEGTS</name>
<evidence type="ECO:0008006" key="3">
    <source>
        <dbReference type="Google" id="ProtNLM"/>
    </source>
</evidence>
<sequence length="206" mass="22605">MSSSSGAAHSNLNGQVIEKLSRMNYVLLRTQITPQLRGAGVFGYIDGTSPEPAKLRAAKDKDGKDTFEPNPFHPLWVREDQQVLGFLLSNLSKEVLVTVTMANALWTTLAGMYSSQLLSRVNNIQTSLINAQKGTQSAATYFAHMRGLADELAAAGKPIQDDELISYMLHGLDLEYQPLVSVLDARVSPASLDEIFAMLSNFDQRM</sequence>
<dbReference type="AlphaFoldDB" id="A0A452XJ16"/>
<dbReference type="Proteomes" id="UP000015105">
    <property type="component" value="Chromosome 1D"/>
</dbReference>
<keyword evidence="2" id="KW-1185">Reference proteome</keyword>
<evidence type="ECO:0000313" key="1">
    <source>
        <dbReference type="EnsemblPlants" id="AET1Gv20021500.1"/>
    </source>
</evidence>
<reference evidence="1" key="5">
    <citation type="journal article" date="2021" name="G3 (Bethesda)">
        <title>Aegilops tauschii genome assembly Aet v5.0 features greater sequence contiguity and improved annotation.</title>
        <authorList>
            <person name="Wang L."/>
            <person name="Zhu T."/>
            <person name="Rodriguez J.C."/>
            <person name="Deal K.R."/>
            <person name="Dubcovsky J."/>
            <person name="McGuire P.E."/>
            <person name="Lux T."/>
            <person name="Spannagl M."/>
            <person name="Mayer K.F.X."/>
            <person name="Baldrich P."/>
            <person name="Meyers B.C."/>
            <person name="Huo N."/>
            <person name="Gu Y.Q."/>
            <person name="Zhou H."/>
            <person name="Devos K.M."/>
            <person name="Bennetzen J.L."/>
            <person name="Unver T."/>
            <person name="Budak H."/>
            <person name="Gulick P.J."/>
            <person name="Galiba G."/>
            <person name="Kalapos B."/>
            <person name="Nelson D.R."/>
            <person name="Li P."/>
            <person name="You F.M."/>
            <person name="Luo M.C."/>
            <person name="Dvorak J."/>
        </authorList>
    </citation>
    <scope>NUCLEOTIDE SEQUENCE [LARGE SCALE GENOMIC DNA]</scope>
    <source>
        <strain evidence="1">cv. AL8/78</strain>
    </source>
</reference>
<dbReference type="Pfam" id="PF14223">
    <property type="entry name" value="Retrotran_gag_2"/>
    <property type="match status" value="1"/>
</dbReference>
<organism evidence="1 2">
    <name type="scientific">Aegilops tauschii subsp. strangulata</name>
    <name type="common">Goatgrass</name>
    <dbReference type="NCBI Taxonomy" id="200361"/>
    <lineage>
        <taxon>Eukaryota</taxon>
        <taxon>Viridiplantae</taxon>
        <taxon>Streptophyta</taxon>
        <taxon>Embryophyta</taxon>
        <taxon>Tracheophyta</taxon>
        <taxon>Spermatophyta</taxon>
        <taxon>Magnoliopsida</taxon>
        <taxon>Liliopsida</taxon>
        <taxon>Poales</taxon>
        <taxon>Poaceae</taxon>
        <taxon>BOP clade</taxon>
        <taxon>Pooideae</taxon>
        <taxon>Triticodae</taxon>
        <taxon>Triticeae</taxon>
        <taxon>Triticinae</taxon>
        <taxon>Aegilops</taxon>
    </lineage>
</organism>
<accession>A0A452XJ16</accession>
<dbReference type="PANTHER" id="PTHR47481">
    <property type="match status" value="1"/>
</dbReference>
<reference evidence="2" key="2">
    <citation type="journal article" date="2017" name="Nat. Plants">
        <title>The Aegilops tauschii genome reveals multiple impacts of transposons.</title>
        <authorList>
            <person name="Zhao G."/>
            <person name="Zou C."/>
            <person name="Li K."/>
            <person name="Wang K."/>
            <person name="Li T."/>
            <person name="Gao L."/>
            <person name="Zhang X."/>
            <person name="Wang H."/>
            <person name="Yang Z."/>
            <person name="Liu X."/>
            <person name="Jiang W."/>
            <person name="Mao L."/>
            <person name="Kong X."/>
            <person name="Jiao Y."/>
            <person name="Jia J."/>
        </authorList>
    </citation>
    <scope>NUCLEOTIDE SEQUENCE [LARGE SCALE GENOMIC DNA]</scope>
    <source>
        <strain evidence="2">cv. AL8/78</strain>
    </source>
</reference>
<evidence type="ECO:0000313" key="2">
    <source>
        <dbReference type="Proteomes" id="UP000015105"/>
    </source>
</evidence>
<protein>
    <recommendedName>
        <fullName evidence="3">Retrotransposon Copia-like N-terminal domain-containing protein</fullName>
    </recommendedName>
</protein>
<reference evidence="2" key="1">
    <citation type="journal article" date="2014" name="Science">
        <title>Ancient hybridizations among the ancestral genomes of bread wheat.</title>
        <authorList>
            <consortium name="International Wheat Genome Sequencing Consortium,"/>
            <person name="Marcussen T."/>
            <person name="Sandve S.R."/>
            <person name="Heier L."/>
            <person name="Spannagl M."/>
            <person name="Pfeifer M."/>
            <person name="Jakobsen K.S."/>
            <person name="Wulff B.B."/>
            <person name="Steuernagel B."/>
            <person name="Mayer K.F."/>
            <person name="Olsen O.A."/>
        </authorList>
    </citation>
    <scope>NUCLEOTIDE SEQUENCE [LARGE SCALE GENOMIC DNA]</scope>
    <source>
        <strain evidence="2">cv. AL8/78</strain>
    </source>
</reference>
<reference evidence="1" key="3">
    <citation type="journal article" date="2017" name="Nature">
        <title>Genome sequence of the progenitor of the wheat D genome Aegilops tauschii.</title>
        <authorList>
            <person name="Luo M.C."/>
            <person name="Gu Y.Q."/>
            <person name="Puiu D."/>
            <person name="Wang H."/>
            <person name="Twardziok S.O."/>
            <person name="Deal K.R."/>
            <person name="Huo N."/>
            <person name="Zhu T."/>
            <person name="Wang L."/>
            <person name="Wang Y."/>
            <person name="McGuire P.E."/>
            <person name="Liu S."/>
            <person name="Long H."/>
            <person name="Ramasamy R.K."/>
            <person name="Rodriguez J.C."/>
            <person name="Van S.L."/>
            <person name="Yuan L."/>
            <person name="Wang Z."/>
            <person name="Xia Z."/>
            <person name="Xiao L."/>
            <person name="Anderson O.D."/>
            <person name="Ouyang S."/>
            <person name="Liang Y."/>
            <person name="Zimin A.V."/>
            <person name="Pertea G."/>
            <person name="Qi P."/>
            <person name="Bennetzen J.L."/>
            <person name="Dai X."/>
            <person name="Dawson M.W."/>
            <person name="Muller H.G."/>
            <person name="Kugler K."/>
            <person name="Rivarola-Duarte L."/>
            <person name="Spannagl M."/>
            <person name="Mayer K.F.X."/>
            <person name="Lu F.H."/>
            <person name="Bevan M.W."/>
            <person name="Leroy P."/>
            <person name="Li P."/>
            <person name="You F.M."/>
            <person name="Sun Q."/>
            <person name="Liu Z."/>
            <person name="Lyons E."/>
            <person name="Wicker T."/>
            <person name="Salzberg S.L."/>
            <person name="Devos K.M."/>
            <person name="Dvorak J."/>
        </authorList>
    </citation>
    <scope>NUCLEOTIDE SEQUENCE [LARGE SCALE GENOMIC DNA]</scope>
    <source>
        <strain evidence="1">cv. AL8/78</strain>
    </source>
</reference>
<proteinExistence type="predicted"/>
<dbReference type="Gramene" id="AET1Gv20021500.1">
    <property type="protein sequence ID" value="AET1Gv20021500.1"/>
    <property type="gene ID" value="AET1Gv20021500"/>
</dbReference>
<dbReference type="STRING" id="200361.A0A452XJ16"/>
<dbReference type="EnsemblPlants" id="AET1Gv20021500.1">
    <property type="protein sequence ID" value="AET1Gv20021500.1"/>
    <property type="gene ID" value="AET1Gv20021500"/>
</dbReference>
<dbReference type="PANTHER" id="PTHR47481:SF31">
    <property type="entry name" value="OS01G0873500 PROTEIN"/>
    <property type="match status" value="1"/>
</dbReference>